<keyword evidence="3" id="KW-1185">Reference proteome</keyword>
<feature type="compositionally biased region" description="Basic residues" evidence="1">
    <location>
        <begin position="405"/>
        <end position="414"/>
    </location>
</feature>
<dbReference type="OrthoDB" id="10643982at2759"/>
<gene>
    <name evidence="2" type="ORF">SYNPS1DRAFT_27611</name>
</gene>
<evidence type="ECO:0000313" key="3">
    <source>
        <dbReference type="Proteomes" id="UP000278143"/>
    </source>
</evidence>
<dbReference type="AlphaFoldDB" id="A0A4P9Z2G8"/>
<feature type="region of interest" description="Disordered" evidence="1">
    <location>
        <begin position="78"/>
        <end position="148"/>
    </location>
</feature>
<feature type="compositionally biased region" description="Basic and acidic residues" evidence="1">
    <location>
        <begin position="267"/>
        <end position="278"/>
    </location>
</feature>
<feature type="compositionally biased region" description="Basic and acidic residues" evidence="1">
    <location>
        <begin position="372"/>
        <end position="393"/>
    </location>
</feature>
<reference evidence="3" key="1">
    <citation type="journal article" date="2018" name="Nat. Microbiol.">
        <title>Leveraging single-cell genomics to expand the fungal tree of life.</title>
        <authorList>
            <person name="Ahrendt S.R."/>
            <person name="Quandt C.A."/>
            <person name="Ciobanu D."/>
            <person name="Clum A."/>
            <person name="Salamov A."/>
            <person name="Andreopoulos B."/>
            <person name="Cheng J.F."/>
            <person name="Woyke T."/>
            <person name="Pelin A."/>
            <person name="Henrissat B."/>
            <person name="Reynolds N.K."/>
            <person name="Benny G.L."/>
            <person name="Smith M.E."/>
            <person name="James T.Y."/>
            <person name="Grigoriev I.V."/>
        </authorList>
    </citation>
    <scope>NUCLEOTIDE SEQUENCE [LARGE SCALE GENOMIC DNA]</scope>
    <source>
        <strain evidence="3">Benny S71-1</strain>
    </source>
</reference>
<feature type="compositionally biased region" description="Low complexity" evidence="1">
    <location>
        <begin position="119"/>
        <end position="138"/>
    </location>
</feature>
<sequence>MLAHDKSVTAAITRPESAYYHTTAGAFHATDIAASTLATGTAQQLRKTYSLPQTSNIAEASTIITSASIAMNPEPPPLAHPKATRHAAPANGAGYPQRHIGYDRSPMDTPSPSSGQMIAAVHGSSGASSSSATAARKPAPSKRYQHLPSVEQVGPIGYVRGLALAAKDAMATLWTRVRSTNTGQAGKSARTPSSAAVSAAPEAPAEGADTPSPEPSPPAGTTDREAGEERNIARRHSLQDMPALLPIASAKQHEHRRRSADINGAAEKMRALSLENERGSAGPSLLANASTGQPEEATKVEEAPREEEEPAVEPHTDRKPLHAGMQALDLPEEEAVTMPDPPMTTAEEPVKSSGASAVQKQEDVAPEGAAIPEKEAEQEKAEPSEAQPKERAQPAKPSTAGQQAKGKRNKRKGKARADKQR</sequence>
<evidence type="ECO:0000256" key="1">
    <source>
        <dbReference type="SAM" id="MobiDB-lite"/>
    </source>
</evidence>
<evidence type="ECO:0000313" key="2">
    <source>
        <dbReference type="EMBL" id="RKP26713.1"/>
    </source>
</evidence>
<feature type="compositionally biased region" description="Low complexity" evidence="1">
    <location>
        <begin position="188"/>
        <end position="211"/>
    </location>
</feature>
<dbReference type="Proteomes" id="UP000278143">
    <property type="component" value="Unassembled WGS sequence"/>
</dbReference>
<dbReference type="EMBL" id="KZ989352">
    <property type="protein sequence ID" value="RKP26713.1"/>
    <property type="molecule type" value="Genomic_DNA"/>
</dbReference>
<accession>A0A4P9Z2G8</accession>
<protein>
    <submittedName>
        <fullName evidence="2">Uncharacterized protein</fullName>
    </submittedName>
</protein>
<feature type="region of interest" description="Disordered" evidence="1">
    <location>
        <begin position="181"/>
        <end position="421"/>
    </location>
</feature>
<organism evidence="2 3">
    <name type="scientific">Syncephalis pseudoplumigaleata</name>
    <dbReference type="NCBI Taxonomy" id="1712513"/>
    <lineage>
        <taxon>Eukaryota</taxon>
        <taxon>Fungi</taxon>
        <taxon>Fungi incertae sedis</taxon>
        <taxon>Zoopagomycota</taxon>
        <taxon>Zoopagomycotina</taxon>
        <taxon>Zoopagomycetes</taxon>
        <taxon>Zoopagales</taxon>
        <taxon>Piptocephalidaceae</taxon>
        <taxon>Syncephalis</taxon>
    </lineage>
</organism>
<feature type="compositionally biased region" description="Basic and acidic residues" evidence="1">
    <location>
        <begin position="222"/>
        <end position="232"/>
    </location>
</feature>
<name>A0A4P9Z2G8_9FUNG</name>
<proteinExistence type="predicted"/>